<accession>A0A3B0W8Q6</accession>
<dbReference type="SUPFAM" id="SSF54523">
    <property type="entry name" value="Pili subunits"/>
    <property type="match status" value="1"/>
</dbReference>
<keyword evidence="1" id="KW-1133">Transmembrane helix</keyword>
<dbReference type="InterPro" id="IPR045584">
    <property type="entry name" value="Pilin-like"/>
</dbReference>
<evidence type="ECO:0000256" key="1">
    <source>
        <dbReference type="SAM" id="Phobius"/>
    </source>
</evidence>
<proteinExistence type="predicted"/>
<gene>
    <name evidence="2" type="ORF">MNBD_GAMMA03-1342</name>
</gene>
<organism evidence="2">
    <name type="scientific">hydrothermal vent metagenome</name>
    <dbReference type="NCBI Taxonomy" id="652676"/>
    <lineage>
        <taxon>unclassified sequences</taxon>
        <taxon>metagenomes</taxon>
        <taxon>ecological metagenomes</taxon>
    </lineage>
</organism>
<reference evidence="2" key="1">
    <citation type="submission" date="2018-06" db="EMBL/GenBank/DDBJ databases">
        <authorList>
            <person name="Zhirakovskaya E."/>
        </authorList>
    </citation>
    <scope>NUCLEOTIDE SEQUENCE</scope>
</reference>
<evidence type="ECO:0000313" key="2">
    <source>
        <dbReference type="EMBL" id="VAW47592.1"/>
    </source>
</evidence>
<dbReference type="InterPro" id="IPR012902">
    <property type="entry name" value="N_methyl_site"/>
</dbReference>
<dbReference type="Pfam" id="PF07963">
    <property type="entry name" value="N_methyl"/>
    <property type="match status" value="1"/>
</dbReference>
<keyword evidence="1" id="KW-0812">Transmembrane</keyword>
<feature type="transmembrane region" description="Helical" evidence="1">
    <location>
        <begin position="7"/>
        <end position="31"/>
    </location>
</feature>
<protein>
    <submittedName>
        <fullName evidence="2">Uncharacterized protein</fullName>
    </submittedName>
</protein>
<dbReference type="EMBL" id="UOFC01000156">
    <property type="protein sequence ID" value="VAW47592.1"/>
    <property type="molecule type" value="Genomic_DNA"/>
</dbReference>
<sequence length="446" mass="48646">MRQNQHGFTILELAIVFTLIGIVSVGAISLFSEQRTHALWQESDEKLQLVKAALLKHAEFNKFLPCPDTDDDGLENREADGRCKVVEGKVPFDDLNLPLANVQDSWGNTFVYIINHNANKVANITNCPVDSACFFNNMTLPAFDFSTLPVMGDSGVENLTVCNATPCSEASSGATLIADSAIVVLLALNENGTVTEELASEEAENKDGDLFFIQRRYSKAPYFDDLTVVISGNELKKRTDIQVVQNTVTAPNVVRNGNNANNLGQDNMTGGAGHNIQTKAVDTWDFDQQSFDFGSENAGETVTLTFDAEVIGGWEDGSRYSNGVQHTQDQFKVGINGDLPNSNTIDAEGMEDFIDSQEILETFTYDDPSNNNSTGYNNNASWKEYAEYDVVLDENGQVSVNFMVGSTHQSEVVNISNVIVALYNLPPSVPPLPDVKPVSNVNMGGL</sequence>
<dbReference type="AlphaFoldDB" id="A0A3B0W8Q6"/>
<name>A0A3B0W8Q6_9ZZZZ</name>
<keyword evidence="1" id="KW-0472">Membrane</keyword>